<evidence type="ECO:0000313" key="1">
    <source>
        <dbReference type="EMBL" id="TWA97514.1"/>
    </source>
</evidence>
<reference evidence="1 2" key="1">
    <citation type="submission" date="2019-06" db="EMBL/GenBank/DDBJ databases">
        <title>Genomic Encyclopedia of Type Strains, Phase IV (KMG-V): Genome sequencing to study the core and pangenomes of soil and plant-associated prokaryotes.</title>
        <authorList>
            <person name="Whitman W."/>
        </authorList>
    </citation>
    <scope>NUCLEOTIDE SEQUENCE [LARGE SCALE GENOMIC DNA]</scope>
    <source>
        <strain evidence="1 2">BR 510</strain>
    </source>
</reference>
<comment type="caution">
    <text evidence="1">The sequence shown here is derived from an EMBL/GenBank/DDBJ whole genome shotgun (WGS) entry which is preliminary data.</text>
</comment>
<dbReference type="AlphaFoldDB" id="A0A560DK87"/>
<protein>
    <recommendedName>
        <fullName evidence="3">DUF4430 domain-containing protein</fullName>
    </recommendedName>
</protein>
<evidence type="ECO:0008006" key="3">
    <source>
        <dbReference type="Google" id="ProtNLM"/>
    </source>
</evidence>
<organism evidence="1 2">
    <name type="scientific">Bradyrhizobium stylosanthis</name>
    <dbReference type="NCBI Taxonomy" id="1803665"/>
    <lineage>
        <taxon>Bacteria</taxon>
        <taxon>Pseudomonadati</taxon>
        <taxon>Pseudomonadota</taxon>
        <taxon>Alphaproteobacteria</taxon>
        <taxon>Hyphomicrobiales</taxon>
        <taxon>Nitrobacteraceae</taxon>
        <taxon>Bradyrhizobium</taxon>
    </lineage>
</organism>
<dbReference type="EMBL" id="VITK01000006">
    <property type="protein sequence ID" value="TWA97514.1"/>
    <property type="molecule type" value="Genomic_DNA"/>
</dbReference>
<gene>
    <name evidence="1" type="ORF">FBZ96_106571</name>
</gene>
<name>A0A560DK87_9BRAD</name>
<dbReference type="Proteomes" id="UP000319949">
    <property type="component" value="Unassembled WGS sequence"/>
</dbReference>
<proteinExistence type="predicted"/>
<sequence length="130" mass="14267">MAANIVQIKIYADPTNPNPTQVLPDVPWFAGITVLQAMIIGEAMNPSNFTFRVEYRSIYGAQIDSIDGTTDGATANCYWLLWINGNESSVGASEAILFEDLNNQTALVEWKYMDVSTMQSKSVNLKTAAP</sequence>
<evidence type="ECO:0000313" key="2">
    <source>
        <dbReference type="Proteomes" id="UP000319949"/>
    </source>
</evidence>
<dbReference type="Gene3D" id="2.170.130.30">
    <property type="match status" value="1"/>
</dbReference>
<dbReference type="RefSeq" id="WP_145666596.1">
    <property type="nucleotide sequence ID" value="NZ_LVEM01000001.1"/>
</dbReference>
<accession>A0A560DK87</accession>
<keyword evidence="2" id="KW-1185">Reference proteome</keyword>